<name>A0A316VQX2_9BASI</name>
<gene>
    <name evidence="3" type="ORF">FA14DRAFT_153892</name>
</gene>
<reference evidence="3 4" key="1">
    <citation type="journal article" date="2018" name="Mol. Biol. Evol.">
        <title>Broad Genomic Sampling Reveals a Smut Pathogenic Ancestry of the Fungal Clade Ustilaginomycotina.</title>
        <authorList>
            <person name="Kijpornyongpan T."/>
            <person name="Mondo S.J."/>
            <person name="Barry K."/>
            <person name="Sandor L."/>
            <person name="Lee J."/>
            <person name="Lipzen A."/>
            <person name="Pangilinan J."/>
            <person name="LaButti K."/>
            <person name="Hainaut M."/>
            <person name="Henrissat B."/>
            <person name="Grigoriev I.V."/>
            <person name="Spatafora J.W."/>
            <person name="Aime M.C."/>
        </authorList>
    </citation>
    <scope>NUCLEOTIDE SEQUENCE [LARGE SCALE GENOMIC DNA]</scope>
    <source>
        <strain evidence="3 4">MCA 3882</strain>
    </source>
</reference>
<dbReference type="GeneID" id="37019423"/>
<evidence type="ECO:0000313" key="3">
    <source>
        <dbReference type="EMBL" id="PWN38571.1"/>
    </source>
</evidence>
<evidence type="ECO:0000256" key="1">
    <source>
        <dbReference type="SAM" id="MobiDB-lite"/>
    </source>
</evidence>
<evidence type="ECO:0000313" key="4">
    <source>
        <dbReference type="Proteomes" id="UP000245771"/>
    </source>
</evidence>
<keyword evidence="2" id="KW-0732">Signal</keyword>
<evidence type="ECO:0008006" key="5">
    <source>
        <dbReference type="Google" id="ProtNLM"/>
    </source>
</evidence>
<feature type="signal peptide" evidence="2">
    <location>
        <begin position="1"/>
        <end position="20"/>
    </location>
</feature>
<dbReference type="PROSITE" id="PS51257">
    <property type="entry name" value="PROKAR_LIPOPROTEIN"/>
    <property type="match status" value="1"/>
</dbReference>
<dbReference type="AlphaFoldDB" id="A0A316VQX2"/>
<dbReference type="OrthoDB" id="3415996at2759"/>
<organism evidence="3 4">
    <name type="scientific">Meira miltonrushii</name>
    <dbReference type="NCBI Taxonomy" id="1280837"/>
    <lineage>
        <taxon>Eukaryota</taxon>
        <taxon>Fungi</taxon>
        <taxon>Dikarya</taxon>
        <taxon>Basidiomycota</taxon>
        <taxon>Ustilaginomycotina</taxon>
        <taxon>Exobasidiomycetes</taxon>
        <taxon>Exobasidiales</taxon>
        <taxon>Brachybasidiaceae</taxon>
        <taxon>Meira</taxon>
    </lineage>
</organism>
<keyword evidence="4" id="KW-1185">Reference proteome</keyword>
<sequence>MKFLSTTILSVALIACSVIAAPAERRASVSGTTKYSGYLYSVKLGQLGDYSNETQRGTPLTLGEDGYLTHSTFEDFFFFEESKADGWNQSPKEFGRVKYDDGSDQSLTADTDKQGSGHALRLQYDASSTGFDLDRQWFYANYINGVHGPYVTLQLNGNPNDNNQDYQLPFAAYYNNHDTATAKDTGHTYVLFNATILS</sequence>
<dbReference type="RefSeq" id="XP_025358873.1">
    <property type="nucleotide sequence ID" value="XM_025497642.1"/>
</dbReference>
<evidence type="ECO:0000256" key="2">
    <source>
        <dbReference type="SAM" id="SignalP"/>
    </source>
</evidence>
<proteinExistence type="predicted"/>
<dbReference type="Proteomes" id="UP000245771">
    <property type="component" value="Unassembled WGS sequence"/>
</dbReference>
<feature type="region of interest" description="Disordered" evidence="1">
    <location>
        <begin position="94"/>
        <end position="114"/>
    </location>
</feature>
<feature type="chain" id="PRO_5016417836" description="Glycoside hydrolase 131 catalytic N-terminal domain-containing protein" evidence="2">
    <location>
        <begin position="21"/>
        <end position="198"/>
    </location>
</feature>
<dbReference type="EMBL" id="KZ819602">
    <property type="protein sequence ID" value="PWN38571.1"/>
    <property type="molecule type" value="Genomic_DNA"/>
</dbReference>
<protein>
    <recommendedName>
        <fullName evidence="5">Glycoside hydrolase 131 catalytic N-terminal domain-containing protein</fullName>
    </recommendedName>
</protein>
<accession>A0A316VQX2</accession>
<dbReference type="InParanoid" id="A0A316VQX2"/>